<reference evidence="1" key="1">
    <citation type="journal article" date="2014" name="Front. Microbiol.">
        <title>High frequency of phylogenetically diverse reductive dehalogenase-homologous genes in deep subseafloor sedimentary metagenomes.</title>
        <authorList>
            <person name="Kawai M."/>
            <person name="Futagami T."/>
            <person name="Toyoda A."/>
            <person name="Takaki Y."/>
            <person name="Nishi S."/>
            <person name="Hori S."/>
            <person name="Arai W."/>
            <person name="Tsubouchi T."/>
            <person name="Morono Y."/>
            <person name="Uchiyama I."/>
            <person name="Ito T."/>
            <person name="Fujiyama A."/>
            <person name="Inagaki F."/>
            <person name="Takami H."/>
        </authorList>
    </citation>
    <scope>NUCLEOTIDE SEQUENCE</scope>
    <source>
        <strain evidence="1">Expedition CK06-06</strain>
    </source>
</reference>
<proteinExistence type="predicted"/>
<protein>
    <recommendedName>
        <fullName evidence="2">Quercetin 2,3-dioxygenase C-terminal cupin domain-containing protein</fullName>
    </recommendedName>
</protein>
<evidence type="ECO:0008006" key="2">
    <source>
        <dbReference type="Google" id="ProtNLM"/>
    </source>
</evidence>
<dbReference type="AlphaFoldDB" id="X1KLY2"/>
<sequence length="99" mass="10738">MQPYLEISTDKTGVVTTASAICLQPNRNRSYALFINDSDVVIYLMKGKVAIANRGIRLNASGGSYEINSTNLYKGEVAAIHAGTGNKVLLINEDEAQYL</sequence>
<dbReference type="EMBL" id="BARV01006079">
    <property type="protein sequence ID" value="GAI07688.1"/>
    <property type="molecule type" value="Genomic_DNA"/>
</dbReference>
<gene>
    <name evidence="1" type="ORF">S06H3_12420</name>
</gene>
<name>X1KLY2_9ZZZZ</name>
<organism evidence="1">
    <name type="scientific">marine sediment metagenome</name>
    <dbReference type="NCBI Taxonomy" id="412755"/>
    <lineage>
        <taxon>unclassified sequences</taxon>
        <taxon>metagenomes</taxon>
        <taxon>ecological metagenomes</taxon>
    </lineage>
</organism>
<accession>X1KLY2</accession>
<evidence type="ECO:0000313" key="1">
    <source>
        <dbReference type="EMBL" id="GAI07688.1"/>
    </source>
</evidence>
<comment type="caution">
    <text evidence="1">The sequence shown here is derived from an EMBL/GenBank/DDBJ whole genome shotgun (WGS) entry which is preliminary data.</text>
</comment>